<comment type="function">
    <text evidence="7">3'-5' exoribonuclease that releases 5'-nucleoside monophosphates and is involved in maturation of structured RNAs.</text>
</comment>
<dbReference type="AlphaFoldDB" id="A0A858U6D1"/>
<dbReference type="Proteomes" id="UP000501060">
    <property type="component" value="Chromosome"/>
</dbReference>
<dbReference type="SMART" id="SM00955">
    <property type="entry name" value="RNB"/>
    <property type="match status" value="1"/>
</dbReference>
<gene>
    <name evidence="7 10" type="primary">rnr</name>
    <name evidence="10" type="ORF">HGG69_01640</name>
</gene>
<dbReference type="InterPro" id="IPR022966">
    <property type="entry name" value="RNase_II/R_CS"/>
</dbReference>
<keyword evidence="4 7" id="KW-0378">Hydrolase</keyword>
<keyword evidence="5 7" id="KW-0269">Exonuclease</keyword>
<dbReference type="GO" id="GO:0006402">
    <property type="term" value="P:mRNA catabolic process"/>
    <property type="evidence" value="ECO:0007669"/>
    <property type="project" value="TreeGrafter"/>
</dbReference>
<dbReference type="PROSITE" id="PS01175">
    <property type="entry name" value="RIBONUCLEASE_II"/>
    <property type="match status" value="1"/>
</dbReference>
<dbReference type="RefSeq" id="WP_169605068.1">
    <property type="nucleotide sequence ID" value="NZ_CP051481.1"/>
</dbReference>
<evidence type="ECO:0000259" key="9">
    <source>
        <dbReference type="SMART" id="SM00955"/>
    </source>
</evidence>
<comment type="similarity">
    <text evidence="7">Belongs to the RNR ribonuclease family. RNase R subfamily.</text>
</comment>
<dbReference type="NCBIfam" id="TIGR00358">
    <property type="entry name" value="3_prime_RNase"/>
    <property type="match status" value="1"/>
</dbReference>
<feature type="domain" description="RNB" evidence="9">
    <location>
        <begin position="251"/>
        <end position="575"/>
    </location>
</feature>
<evidence type="ECO:0000256" key="7">
    <source>
        <dbReference type="HAMAP-Rule" id="MF_01895"/>
    </source>
</evidence>
<dbReference type="InterPro" id="IPR012340">
    <property type="entry name" value="NA-bd_OB-fold"/>
</dbReference>
<dbReference type="KEGG" id="mphe:HGG69_01640"/>
<comment type="catalytic activity">
    <reaction evidence="1 7">
        <text>Exonucleolytic cleavage in the 3'- to 5'-direction to yield nucleoside 5'-phosphates.</text>
        <dbReference type="EC" id="3.1.13.1"/>
    </reaction>
</comment>
<evidence type="ECO:0000256" key="6">
    <source>
        <dbReference type="ARBA" id="ARBA00022884"/>
    </source>
</evidence>
<dbReference type="EMBL" id="CP051481">
    <property type="protein sequence ID" value="QJG67017.1"/>
    <property type="molecule type" value="Genomic_DNA"/>
</dbReference>
<dbReference type="PANTHER" id="PTHR23355">
    <property type="entry name" value="RIBONUCLEASE"/>
    <property type="match status" value="1"/>
</dbReference>
<name>A0A858U6D1_9MOLU</name>
<keyword evidence="6 7" id="KW-0694">RNA-binding</keyword>
<organism evidence="10 11">
    <name type="scientific">Mycoplasma phocoenae</name>
    <dbReference type="NCBI Taxonomy" id="754517"/>
    <lineage>
        <taxon>Bacteria</taxon>
        <taxon>Bacillati</taxon>
        <taxon>Mycoplasmatota</taxon>
        <taxon>Mollicutes</taxon>
        <taxon>Mycoplasmataceae</taxon>
        <taxon>Mycoplasma</taxon>
    </lineage>
</organism>
<dbReference type="InterPro" id="IPR050180">
    <property type="entry name" value="RNR_Ribonuclease"/>
</dbReference>
<dbReference type="Pfam" id="PF00575">
    <property type="entry name" value="S1"/>
    <property type="match status" value="1"/>
</dbReference>
<protein>
    <recommendedName>
        <fullName evidence="7">Ribonuclease R</fullName>
        <shortName evidence="7">RNase R</shortName>
        <ecNumber evidence="7">3.1.13.1</ecNumber>
    </recommendedName>
</protein>
<evidence type="ECO:0000313" key="10">
    <source>
        <dbReference type="EMBL" id="QJG67017.1"/>
    </source>
</evidence>
<dbReference type="Pfam" id="PF00773">
    <property type="entry name" value="RNB"/>
    <property type="match status" value="1"/>
</dbReference>
<evidence type="ECO:0000313" key="11">
    <source>
        <dbReference type="Proteomes" id="UP000501060"/>
    </source>
</evidence>
<evidence type="ECO:0000256" key="5">
    <source>
        <dbReference type="ARBA" id="ARBA00022839"/>
    </source>
</evidence>
<dbReference type="InterPro" id="IPR004476">
    <property type="entry name" value="RNase_II/RNase_R"/>
</dbReference>
<evidence type="ECO:0000256" key="8">
    <source>
        <dbReference type="SAM" id="Coils"/>
    </source>
</evidence>
<dbReference type="GO" id="GO:0008859">
    <property type="term" value="F:exoribonuclease II activity"/>
    <property type="evidence" value="ECO:0007669"/>
    <property type="project" value="UniProtKB-UniRule"/>
</dbReference>
<dbReference type="NCBIfam" id="TIGR02063">
    <property type="entry name" value="RNase_R"/>
    <property type="match status" value="1"/>
</dbReference>
<evidence type="ECO:0000256" key="3">
    <source>
        <dbReference type="ARBA" id="ARBA00022722"/>
    </source>
</evidence>
<dbReference type="InterPro" id="IPR003029">
    <property type="entry name" value="S1_domain"/>
</dbReference>
<dbReference type="EC" id="3.1.13.1" evidence="7"/>
<dbReference type="GO" id="GO:0003723">
    <property type="term" value="F:RNA binding"/>
    <property type="evidence" value="ECO:0007669"/>
    <property type="project" value="UniProtKB-UniRule"/>
</dbReference>
<dbReference type="HAMAP" id="MF_01895">
    <property type="entry name" value="RNase_R"/>
    <property type="match status" value="1"/>
</dbReference>
<keyword evidence="8" id="KW-0175">Coiled coil</keyword>
<dbReference type="InterPro" id="IPR011805">
    <property type="entry name" value="RNase_R"/>
</dbReference>
<keyword evidence="2 7" id="KW-0963">Cytoplasm</keyword>
<evidence type="ECO:0000256" key="2">
    <source>
        <dbReference type="ARBA" id="ARBA00022490"/>
    </source>
</evidence>
<dbReference type="GO" id="GO:0005829">
    <property type="term" value="C:cytosol"/>
    <property type="evidence" value="ECO:0007669"/>
    <property type="project" value="TreeGrafter"/>
</dbReference>
<sequence>MNAFDPKNIEKQTLEILSKSQKPYSFIELVKKINLKPKFNSDYSTLLWKMADERKIEKTREGNYFALKKLTNDNFKISLTAKRLGFIDFEENKSALVLPFELKGVLDGDIVNADICSYMQNGVELYRGYVNFVKQRGKTTLIGQFVKGFKNNLMYFEASDEKDNTKYTFNEPLKFEYKTDHFVKVSIDSVDLVKGRIPVSFIEYIGSVEAKGIIQKKIIAQNNVNEDFEPNVLETADLIPQEIRKEDYRDRKDITELLTVTIDGEDTKDFDDAISCEKLDNGTYKLWVHIADVSYYVKENDPIDSEALRRGTSIYLPDKVIPMLPFALSNGICSLNPGVERATLTLEMIIDQNGHTTHFDIYPAIIKSDYRLTYKQVNNYYDGNTELQETVNKLLNDAKELSEIIRKYKNEQGYVDFEISEPKIILKDDEVIDIEIKTPGFSESMIEDFMVRANETVATMMYKRKIPSIYRIHDIPSDEKLLNLQTLLNFLKINVKVPTSGKPADFAKAIQKIKEFQNDDFIKIFLLRTMQKAKYSEANIGHFGLASECYSHFTSPIRRYPDLLLHRLIRDYIFNNQSLNDEQKDELNEKVKQISISTSDTENVALVVERGVTDVRKAEFFQSFINKEFKATLITCEKFGIFFELDEYKTSVLVRYEEIENDNVIQLSTYEAKGKTKHFKVGETYRILITETDAIKGTVSAKILE</sequence>
<accession>A0A858U6D1</accession>
<reference evidence="10 11" key="1">
    <citation type="submission" date="2020-04" db="EMBL/GenBank/DDBJ databases">
        <title>Novel Mycoplasma species detected in Phocoena phocoena (harbor porpoise) from the USA.</title>
        <authorList>
            <person name="Volokhov D.V."/>
        </authorList>
    </citation>
    <scope>NUCLEOTIDE SEQUENCE [LARGE SCALE GENOMIC DNA]</scope>
    <source>
        <strain evidence="10 11">Phocoena C-264-GEN</strain>
    </source>
</reference>
<proteinExistence type="inferred from homology"/>
<dbReference type="SUPFAM" id="SSF50249">
    <property type="entry name" value="Nucleic acid-binding proteins"/>
    <property type="match status" value="2"/>
</dbReference>
<keyword evidence="3 7" id="KW-0540">Nuclease</keyword>
<evidence type="ECO:0000256" key="4">
    <source>
        <dbReference type="ARBA" id="ARBA00022801"/>
    </source>
</evidence>
<dbReference type="PANTHER" id="PTHR23355:SF9">
    <property type="entry name" value="DIS3-LIKE EXONUCLEASE 2"/>
    <property type="match status" value="1"/>
</dbReference>
<comment type="subcellular location">
    <subcellularLocation>
        <location evidence="7">Cytoplasm</location>
    </subcellularLocation>
</comment>
<feature type="coiled-coil region" evidence="8">
    <location>
        <begin position="384"/>
        <end position="411"/>
    </location>
</feature>
<keyword evidence="11" id="KW-1185">Reference proteome</keyword>
<dbReference type="InterPro" id="IPR001900">
    <property type="entry name" value="RNase_II/R"/>
</dbReference>
<evidence type="ECO:0000256" key="1">
    <source>
        <dbReference type="ARBA" id="ARBA00001849"/>
    </source>
</evidence>